<evidence type="ECO:0000256" key="1">
    <source>
        <dbReference type="SAM" id="Phobius"/>
    </source>
</evidence>
<keyword evidence="1" id="KW-0472">Membrane</keyword>
<reference evidence="3" key="2">
    <citation type="submission" date="2019-11" db="UniProtKB">
        <authorList>
            <consortium name="WormBaseParasite"/>
        </authorList>
    </citation>
    <scope>IDENTIFICATION</scope>
    <source>
        <strain evidence="3">Puerto Rican</strain>
    </source>
</reference>
<proteinExistence type="predicted"/>
<organism evidence="2 3">
    <name type="scientific">Schistosoma mansoni</name>
    <name type="common">Blood fluke</name>
    <dbReference type="NCBI Taxonomy" id="6183"/>
    <lineage>
        <taxon>Eukaryota</taxon>
        <taxon>Metazoa</taxon>
        <taxon>Spiralia</taxon>
        <taxon>Lophotrochozoa</taxon>
        <taxon>Platyhelminthes</taxon>
        <taxon>Trematoda</taxon>
        <taxon>Digenea</taxon>
        <taxon>Strigeidida</taxon>
        <taxon>Schistosomatoidea</taxon>
        <taxon>Schistosomatidae</taxon>
        <taxon>Schistosoma</taxon>
    </lineage>
</organism>
<feature type="transmembrane region" description="Helical" evidence="1">
    <location>
        <begin position="12"/>
        <end position="30"/>
    </location>
</feature>
<dbReference type="InParanoid" id="A0A5K4F7G0"/>
<evidence type="ECO:0000313" key="3">
    <source>
        <dbReference type="WBParaSite" id="Smp_329770.1"/>
    </source>
</evidence>
<keyword evidence="1" id="KW-0812">Transmembrane</keyword>
<dbReference type="Proteomes" id="UP000008854">
    <property type="component" value="Unassembled WGS sequence"/>
</dbReference>
<sequence>MITTFKCGGIPFLYHFLLCLPIYMYVSNHIHRKNRKEVFNNAIARHLKEDGHDIKVLESFKVMNKQKNSKLLGFA</sequence>
<keyword evidence="2" id="KW-1185">Reference proteome</keyword>
<name>A0A5K4F7G0_SCHMA</name>
<accession>A0A5K4F7G0</accession>
<dbReference type="WBParaSite" id="Smp_329770.1">
    <property type="protein sequence ID" value="Smp_329770.1"/>
    <property type="gene ID" value="Smp_329770"/>
</dbReference>
<reference evidence="2" key="1">
    <citation type="journal article" date="2012" name="PLoS Negl. Trop. Dis.">
        <title>A systematically improved high quality genome and transcriptome of the human blood fluke Schistosoma mansoni.</title>
        <authorList>
            <person name="Protasio A.V."/>
            <person name="Tsai I.J."/>
            <person name="Babbage A."/>
            <person name="Nichol S."/>
            <person name="Hunt M."/>
            <person name="Aslett M.A."/>
            <person name="De Silva N."/>
            <person name="Velarde G.S."/>
            <person name="Anderson T.J."/>
            <person name="Clark R.C."/>
            <person name="Davidson C."/>
            <person name="Dillon G.P."/>
            <person name="Holroyd N.E."/>
            <person name="LoVerde P.T."/>
            <person name="Lloyd C."/>
            <person name="McQuillan J."/>
            <person name="Oliveira G."/>
            <person name="Otto T.D."/>
            <person name="Parker-Manuel S.J."/>
            <person name="Quail M.A."/>
            <person name="Wilson R.A."/>
            <person name="Zerlotini A."/>
            <person name="Dunne D.W."/>
            <person name="Berriman M."/>
        </authorList>
    </citation>
    <scope>NUCLEOTIDE SEQUENCE [LARGE SCALE GENOMIC DNA]</scope>
    <source>
        <strain evidence="2">Puerto Rican</strain>
    </source>
</reference>
<keyword evidence="1" id="KW-1133">Transmembrane helix</keyword>
<dbReference type="AlphaFoldDB" id="A0A5K4F7G0"/>
<protein>
    <submittedName>
        <fullName evidence="3">Glyco_trans_4-like_N domain-containing protein</fullName>
    </submittedName>
</protein>
<evidence type="ECO:0000313" key="2">
    <source>
        <dbReference type="Proteomes" id="UP000008854"/>
    </source>
</evidence>